<dbReference type="InterPro" id="IPR036771">
    <property type="entry name" value="ATPsynth_dsu/esu_N"/>
</dbReference>
<feature type="coiled-coil region" evidence="17">
    <location>
        <begin position="99"/>
        <end position="142"/>
    </location>
</feature>
<feature type="domain" description="ATP synthase epsilon subunit C-terminal" evidence="18">
    <location>
        <begin position="89"/>
        <end position="133"/>
    </location>
</feature>
<dbReference type="Proteomes" id="UP000001844">
    <property type="component" value="Chromosome"/>
</dbReference>
<dbReference type="InterPro" id="IPR001469">
    <property type="entry name" value="ATP_synth_F1_dsu/esu"/>
</dbReference>
<dbReference type="OrthoDB" id="9791445at2"/>
<evidence type="ECO:0000256" key="12">
    <source>
        <dbReference type="ARBA" id="ARBA00023310"/>
    </source>
</evidence>
<dbReference type="PANTHER" id="PTHR13822:SF10">
    <property type="entry name" value="ATP SYNTHASE EPSILON CHAIN, CHLOROPLASTIC"/>
    <property type="match status" value="1"/>
</dbReference>
<evidence type="ECO:0000256" key="11">
    <source>
        <dbReference type="ARBA" id="ARBA00023196"/>
    </source>
</evidence>
<evidence type="ECO:0000256" key="6">
    <source>
        <dbReference type="ARBA" id="ARBA00022448"/>
    </source>
</evidence>
<evidence type="ECO:0000259" key="19">
    <source>
        <dbReference type="Pfam" id="PF02823"/>
    </source>
</evidence>
<dbReference type="RefSeq" id="WP_013034804.1">
    <property type="nucleotide sequence ID" value="NC_013960.1"/>
</dbReference>
<protein>
    <recommendedName>
        <fullName evidence="5 15">ATP synthase epsilon chain</fullName>
    </recommendedName>
    <alternativeName>
        <fullName evidence="14 15">ATP synthase F1 sector epsilon subunit</fullName>
    </alternativeName>
    <alternativeName>
        <fullName evidence="13 15">F-ATPase epsilon subunit</fullName>
    </alternativeName>
</protein>
<name>D5C418_NITHN</name>
<evidence type="ECO:0000256" key="7">
    <source>
        <dbReference type="ARBA" id="ARBA00022475"/>
    </source>
</evidence>
<keyword evidence="6 15" id="KW-0813">Transport</keyword>
<dbReference type="STRING" id="472759.Nhal_3945"/>
<dbReference type="Pfam" id="PF00401">
    <property type="entry name" value="ATP-synt_DE"/>
    <property type="match status" value="1"/>
</dbReference>
<comment type="function">
    <text evidence="1 15">Produces ATP from ADP in the presence of a proton gradient across the membrane.</text>
</comment>
<comment type="subunit">
    <text evidence="4 15 16">F-type ATPases have 2 components, CF(1) - the catalytic core - and CF(0) - the membrane proton channel. CF(1) has five subunits: alpha(3), beta(3), gamma(1), delta(1), epsilon(1). CF(0) has three main subunits: a, b and c.</text>
</comment>
<dbReference type="eggNOG" id="COG0355">
    <property type="taxonomic scope" value="Bacteria"/>
</dbReference>
<gene>
    <name evidence="15" type="primary">atpC</name>
    <name evidence="20" type="ordered locus">Nhal_3945</name>
</gene>
<dbReference type="NCBIfam" id="NF009977">
    <property type="entry name" value="PRK13442.1"/>
    <property type="match status" value="1"/>
</dbReference>
<evidence type="ECO:0000256" key="13">
    <source>
        <dbReference type="ARBA" id="ARBA00030215"/>
    </source>
</evidence>
<dbReference type="HOGENOM" id="CLU_084338_2_0_6"/>
<accession>D5C418</accession>
<keyword evidence="15" id="KW-0997">Cell inner membrane</keyword>
<dbReference type="SUPFAM" id="SSF51344">
    <property type="entry name" value="Epsilon subunit of F1F0-ATP synthase N-terminal domain"/>
    <property type="match status" value="1"/>
</dbReference>
<evidence type="ECO:0000256" key="17">
    <source>
        <dbReference type="SAM" id="Coils"/>
    </source>
</evidence>
<dbReference type="EMBL" id="CP001798">
    <property type="protein sequence ID" value="ADE16955.1"/>
    <property type="molecule type" value="Genomic_DNA"/>
</dbReference>
<dbReference type="Gene3D" id="1.20.5.440">
    <property type="entry name" value="ATP synthase delta/epsilon subunit, C-terminal domain"/>
    <property type="match status" value="1"/>
</dbReference>
<keyword evidence="12 15" id="KW-0066">ATP synthesis</keyword>
<dbReference type="NCBIfam" id="NF001847">
    <property type="entry name" value="PRK00571.1-4"/>
    <property type="match status" value="1"/>
</dbReference>
<evidence type="ECO:0000256" key="5">
    <source>
        <dbReference type="ARBA" id="ARBA00014480"/>
    </source>
</evidence>
<dbReference type="AlphaFoldDB" id="D5C418"/>
<dbReference type="SUPFAM" id="SSF46604">
    <property type="entry name" value="Epsilon subunit of F1F0-ATP synthase C-terminal domain"/>
    <property type="match status" value="1"/>
</dbReference>
<evidence type="ECO:0000256" key="16">
    <source>
        <dbReference type="RuleBase" id="RU003656"/>
    </source>
</evidence>
<comment type="subcellular location">
    <subcellularLocation>
        <location evidence="15">Cell inner membrane</location>
        <topology evidence="15">Peripheral membrane protein</topology>
    </subcellularLocation>
    <subcellularLocation>
        <location evidence="2">Cell membrane</location>
        <topology evidence="2">Peripheral membrane protein</topology>
    </subcellularLocation>
</comment>
<dbReference type="PANTHER" id="PTHR13822">
    <property type="entry name" value="ATP SYNTHASE DELTA/EPSILON CHAIN"/>
    <property type="match status" value="1"/>
</dbReference>
<evidence type="ECO:0000256" key="2">
    <source>
        <dbReference type="ARBA" id="ARBA00004202"/>
    </source>
</evidence>
<dbReference type="InterPro" id="IPR036794">
    <property type="entry name" value="ATP_F1_dsu/esu_C_sf"/>
</dbReference>
<keyword evidence="11 15" id="KW-0139">CF(1)</keyword>
<keyword evidence="7 15" id="KW-1003">Cell membrane</keyword>
<dbReference type="GO" id="GO:0046933">
    <property type="term" value="F:proton-transporting ATP synthase activity, rotational mechanism"/>
    <property type="evidence" value="ECO:0007669"/>
    <property type="project" value="UniProtKB-UniRule"/>
</dbReference>
<evidence type="ECO:0000256" key="10">
    <source>
        <dbReference type="ARBA" id="ARBA00023136"/>
    </source>
</evidence>
<feature type="domain" description="ATP synthase F1 complex delta/epsilon subunit N-terminal" evidence="19">
    <location>
        <begin position="5"/>
        <end position="84"/>
    </location>
</feature>
<dbReference type="GO" id="GO:0005524">
    <property type="term" value="F:ATP binding"/>
    <property type="evidence" value="ECO:0007669"/>
    <property type="project" value="UniProtKB-UniRule"/>
</dbReference>
<evidence type="ECO:0000256" key="4">
    <source>
        <dbReference type="ARBA" id="ARBA00011648"/>
    </source>
</evidence>
<sequence length="143" mass="15823">MAMTMHVDVVSAEREIFSGTANMVFAPAEMGEVGIMPRHTPLLTRLKPGEVRVQRPEGQEDLFYVSGGLLEVQPHVVTVLADTAQRATDIDEAAALAAKQRAEEALRNREGEMDYARAEAELAEAIAQLRAIERVRKKLGQRR</sequence>
<evidence type="ECO:0000256" key="1">
    <source>
        <dbReference type="ARBA" id="ARBA00003543"/>
    </source>
</evidence>
<evidence type="ECO:0000256" key="8">
    <source>
        <dbReference type="ARBA" id="ARBA00022781"/>
    </source>
</evidence>
<dbReference type="KEGG" id="nhl:Nhal_3945"/>
<dbReference type="Pfam" id="PF02823">
    <property type="entry name" value="ATP-synt_DE_N"/>
    <property type="match status" value="1"/>
</dbReference>
<evidence type="ECO:0000313" key="21">
    <source>
        <dbReference type="Proteomes" id="UP000001844"/>
    </source>
</evidence>
<keyword evidence="9 15" id="KW-0406">Ion transport</keyword>
<keyword evidence="21" id="KW-1185">Reference proteome</keyword>
<evidence type="ECO:0000256" key="3">
    <source>
        <dbReference type="ARBA" id="ARBA00005712"/>
    </source>
</evidence>
<evidence type="ECO:0000313" key="20">
    <source>
        <dbReference type="EMBL" id="ADE16955.1"/>
    </source>
</evidence>
<dbReference type="FunFam" id="2.60.15.10:FF:000001">
    <property type="entry name" value="ATP synthase epsilon chain"/>
    <property type="match status" value="1"/>
</dbReference>
<dbReference type="InterPro" id="IPR020546">
    <property type="entry name" value="ATP_synth_F1_dsu/esu_N"/>
</dbReference>
<evidence type="ECO:0000256" key="14">
    <source>
        <dbReference type="ARBA" id="ARBA00031795"/>
    </source>
</evidence>
<evidence type="ECO:0000256" key="15">
    <source>
        <dbReference type="HAMAP-Rule" id="MF_00530"/>
    </source>
</evidence>
<dbReference type="FunFam" id="1.20.5.440:FF:000001">
    <property type="entry name" value="ATP synthase epsilon chain"/>
    <property type="match status" value="1"/>
</dbReference>
<dbReference type="GO" id="GO:0045259">
    <property type="term" value="C:proton-transporting ATP synthase complex"/>
    <property type="evidence" value="ECO:0007669"/>
    <property type="project" value="UniProtKB-KW"/>
</dbReference>
<keyword evidence="10 15" id="KW-0472">Membrane</keyword>
<evidence type="ECO:0000256" key="9">
    <source>
        <dbReference type="ARBA" id="ARBA00023065"/>
    </source>
</evidence>
<proteinExistence type="inferred from homology"/>
<dbReference type="CDD" id="cd12152">
    <property type="entry name" value="F1-ATPase_delta"/>
    <property type="match status" value="1"/>
</dbReference>
<keyword evidence="8 15" id="KW-0375">Hydrogen ion transport</keyword>
<comment type="similarity">
    <text evidence="3 15 16">Belongs to the ATPase epsilon chain family.</text>
</comment>
<organism evidence="20 21">
    <name type="scientific">Nitrosococcus halophilus (strain Nc4)</name>
    <dbReference type="NCBI Taxonomy" id="472759"/>
    <lineage>
        <taxon>Bacteria</taxon>
        <taxon>Pseudomonadati</taxon>
        <taxon>Pseudomonadota</taxon>
        <taxon>Gammaproteobacteria</taxon>
        <taxon>Chromatiales</taxon>
        <taxon>Chromatiaceae</taxon>
        <taxon>Nitrosococcus</taxon>
    </lineage>
</organism>
<evidence type="ECO:0000259" key="18">
    <source>
        <dbReference type="Pfam" id="PF00401"/>
    </source>
</evidence>
<dbReference type="NCBIfam" id="TIGR01216">
    <property type="entry name" value="ATP_synt_epsi"/>
    <property type="match status" value="1"/>
</dbReference>
<reference evidence="21" key="1">
    <citation type="submission" date="2010-04" db="EMBL/GenBank/DDBJ databases">
        <title>Complete genome sequence of Nitrosococcus halophilus Nc4, a salt-adapted, aerobic obligate ammonia-oxidizing sulfur purple bacterium.</title>
        <authorList>
            <consortium name="US DOE Joint Genome Institute"/>
            <person name="Campbell M.A."/>
            <person name="Malfatti S.A."/>
            <person name="Chain P.S.G."/>
            <person name="Heidelberg J.F."/>
            <person name="Ward B.B."/>
            <person name="Klotz M.G."/>
        </authorList>
    </citation>
    <scope>NUCLEOTIDE SEQUENCE [LARGE SCALE GENOMIC DNA]</scope>
    <source>
        <strain evidence="21">Nc4</strain>
    </source>
</reference>
<dbReference type="InterPro" id="IPR020547">
    <property type="entry name" value="ATP_synth_F1_esu_C"/>
</dbReference>
<dbReference type="HAMAP" id="MF_00530">
    <property type="entry name" value="ATP_synth_epsil_bac"/>
    <property type="match status" value="1"/>
</dbReference>
<keyword evidence="17" id="KW-0175">Coiled coil</keyword>
<dbReference type="GO" id="GO:0005886">
    <property type="term" value="C:plasma membrane"/>
    <property type="evidence" value="ECO:0007669"/>
    <property type="project" value="UniProtKB-SubCell"/>
</dbReference>
<dbReference type="Gene3D" id="2.60.15.10">
    <property type="entry name" value="F0F1 ATP synthase delta/epsilon subunit, N-terminal"/>
    <property type="match status" value="1"/>
</dbReference>